<keyword evidence="4 7" id="KW-0812">Transmembrane</keyword>
<keyword evidence="6 7" id="KW-0472">Membrane</keyword>
<dbReference type="SUPFAM" id="SSF50182">
    <property type="entry name" value="Sm-like ribonucleoproteins"/>
    <property type="match status" value="1"/>
</dbReference>
<comment type="similarity">
    <text evidence="2">Belongs to the MscS (TC 1.A.23) family.</text>
</comment>
<dbReference type="AlphaFoldDB" id="A0A9D1G820"/>
<dbReference type="Gene3D" id="1.10.287.1260">
    <property type="match status" value="1"/>
</dbReference>
<feature type="transmembrane region" description="Helical" evidence="7">
    <location>
        <begin position="20"/>
        <end position="41"/>
    </location>
</feature>
<feature type="transmembrane region" description="Helical" evidence="7">
    <location>
        <begin position="53"/>
        <end position="74"/>
    </location>
</feature>
<dbReference type="InterPro" id="IPR011066">
    <property type="entry name" value="MscS_channel_C_sf"/>
</dbReference>
<reference evidence="10" key="2">
    <citation type="journal article" date="2021" name="PeerJ">
        <title>Extensive microbial diversity within the chicken gut microbiome revealed by metagenomics and culture.</title>
        <authorList>
            <person name="Gilroy R."/>
            <person name="Ravi A."/>
            <person name="Getino M."/>
            <person name="Pursley I."/>
            <person name="Horton D.L."/>
            <person name="Alikhan N.F."/>
            <person name="Baker D."/>
            <person name="Gharbi K."/>
            <person name="Hall N."/>
            <person name="Watson M."/>
            <person name="Adriaenssens E.M."/>
            <person name="Foster-Nyarko E."/>
            <person name="Jarju S."/>
            <person name="Secka A."/>
            <person name="Antonio M."/>
            <person name="Oren A."/>
            <person name="Chaudhuri R.R."/>
            <person name="La Ragione R."/>
            <person name="Hildebrand F."/>
            <person name="Pallen M.J."/>
        </authorList>
    </citation>
    <scope>NUCLEOTIDE SEQUENCE</scope>
    <source>
        <strain evidence="10">ChiHecec3B27-6122</strain>
    </source>
</reference>
<dbReference type="Gene3D" id="3.30.70.100">
    <property type="match status" value="1"/>
</dbReference>
<dbReference type="EMBL" id="DVJS01000261">
    <property type="protein sequence ID" value="HIS98359.1"/>
    <property type="molecule type" value="Genomic_DNA"/>
</dbReference>
<evidence type="ECO:0000256" key="1">
    <source>
        <dbReference type="ARBA" id="ARBA00004651"/>
    </source>
</evidence>
<sequence length="270" mass="29411">MPKLQTLLDTEIGGFSLGNLLAAVVIFLVSLIVIKLLMKAIKKALERSKLERAIRSFILSCARVLLWVLVALIIADKLSIPSASLVAVLSVAGLAFSLSLQNTLSNVFAGFTLLMTRPFSSGDFVELGATTGTVISSGLFYVTLVTADRKEIHIPNSDAAASRITNYSTEPNRRIDLAFGLEYSCDAEAVRQALLDAASADERVLTDPAPSVVVSAYKSSSVEYSLRVWVKTPDYWDAYFALNESCRSYLEKAGQSMAFERLDVRIIEGK</sequence>
<dbReference type="PANTHER" id="PTHR30221">
    <property type="entry name" value="SMALL-CONDUCTANCE MECHANOSENSITIVE CHANNEL"/>
    <property type="match status" value="1"/>
</dbReference>
<evidence type="ECO:0000256" key="2">
    <source>
        <dbReference type="ARBA" id="ARBA00008017"/>
    </source>
</evidence>
<keyword evidence="3" id="KW-1003">Cell membrane</keyword>
<evidence type="ECO:0000256" key="7">
    <source>
        <dbReference type="SAM" id="Phobius"/>
    </source>
</evidence>
<name>A0A9D1G820_9FIRM</name>
<comment type="caution">
    <text evidence="10">The sequence shown here is derived from an EMBL/GenBank/DDBJ whole genome shotgun (WGS) entry which is preliminary data.</text>
</comment>
<dbReference type="Pfam" id="PF00924">
    <property type="entry name" value="MS_channel_2nd"/>
    <property type="match status" value="1"/>
</dbReference>
<reference evidence="10" key="1">
    <citation type="submission" date="2020-10" db="EMBL/GenBank/DDBJ databases">
        <authorList>
            <person name="Gilroy R."/>
        </authorList>
    </citation>
    <scope>NUCLEOTIDE SEQUENCE</scope>
    <source>
        <strain evidence="10">ChiHecec3B27-6122</strain>
    </source>
</reference>
<dbReference type="Proteomes" id="UP000886876">
    <property type="component" value="Unassembled WGS sequence"/>
</dbReference>
<evidence type="ECO:0000313" key="11">
    <source>
        <dbReference type="Proteomes" id="UP000886876"/>
    </source>
</evidence>
<evidence type="ECO:0000259" key="9">
    <source>
        <dbReference type="Pfam" id="PF21082"/>
    </source>
</evidence>
<dbReference type="InterPro" id="IPR011014">
    <property type="entry name" value="MscS_channel_TM-2"/>
</dbReference>
<proteinExistence type="inferred from homology"/>
<dbReference type="SUPFAM" id="SSF82689">
    <property type="entry name" value="Mechanosensitive channel protein MscS (YggB), C-terminal domain"/>
    <property type="match status" value="1"/>
</dbReference>
<evidence type="ECO:0000259" key="8">
    <source>
        <dbReference type="Pfam" id="PF00924"/>
    </source>
</evidence>
<dbReference type="InterPro" id="IPR049278">
    <property type="entry name" value="MS_channel_C"/>
</dbReference>
<organism evidence="10 11">
    <name type="scientific">Candidatus Scatomorpha pullistercoris</name>
    <dbReference type="NCBI Taxonomy" id="2840929"/>
    <lineage>
        <taxon>Bacteria</taxon>
        <taxon>Bacillati</taxon>
        <taxon>Bacillota</taxon>
        <taxon>Clostridia</taxon>
        <taxon>Eubacteriales</taxon>
        <taxon>Candidatus Scatomorpha</taxon>
    </lineage>
</organism>
<evidence type="ECO:0000256" key="6">
    <source>
        <dbReference type="ARBA" id="ARBA00023136"/>
    </source>
</evidence>
<dbReference type="InterPro" id="IPR023408">
    <property type="entry name" value="MscS_beta-dom_sf"/>
</dbReference>
<dbReference type="InterPro" id="IPR045275">
    <property type="entry name" value="MscS_archaea/bacteria_type"/>
</dbReference>
<comment type="subcellular location">
    <subcellularLocation>
        <location evidence="1">Cell membrane</location>
        <topology evidence="1">Multi-pass membrane protein</topology>
    </subcellularLocation>
</comment>
<dbReference type="SUPFAM" id="SSF82861">
    <property type="entry name" value="Mechanosensitive channel protein MscS (YggB), transmembrane region"/>
    <property type="match status" value="1"/>
</dbReference>
<dbReference type="Pfam" id="PF05552">
    <property type="entry name" value="MS_channel_1st_1"/>
    <property type="match status" value="1"/>
</dbReference>
<evidence type="ECO:0000256" key="4">
    <source>
        <dbReference type="ARBA" id="ARBA00022692"/>
    </source>
</evidence>
<dbReference type="GO" id="GO:0008381">
    <property type="term" value="F:mechanosensitive monoatomic ion channel activity"/>
    <property type="evidence" value="ECO:0007669"/>
    <property type="project" value="InterPro"/>
</dbReference>
<gene>
    <name evidence="10" type="ORF">IAD42_10320</name>
</gene>
<evidence type="ECO:0000313" key="10">
    <source>
        <dbReference type="EMBL" id="HIS98359.1"/>
    </source>
</evidence>
<feature type="domain" description="Mechanosensitive ion channel MscS C-terminal" evidence="9">
    <location>
        <begin position="176"/>
        <end position="254"/>
    </location>
</feature>
<dbReference type="Pfam" id="PF21082">
    <property type="entry name" value="MS_channel_3rd"/>
    <property type="match status" value="1"/>
</dbReference>
<dbReference type="PANTHER" id="PTHR30221:SF1">
    <property type="entry name" value="SMALL-CONDUCTANCE MECHANOSENSITIVE CHANNEL"/>
    <property type="match status" value="1"/>
</dbReference>
<feature type="domain" description="Mechanosensitive ion channel MscS" evidence="8">
    <location>
        <begin position="102"/>
        <end position="168"/>
    </location>
</feature>
<evidence type="ECO:0000256" key="3">
    <source>
        <dbReference type="ARBA" id="ARBA00022475"/>
    </source>
</evidence>
<dbReference type="GO" id="GO:0005886">
    <property type="term" value="C:plasma membrane"/>
    <property type="evidence" value="ECO:0007669"/>
    <property type="project" value="UniProtKB-SubCell"/>
</dbReference>
<dbReference type="Gene3D" id="2.30.30.60">
    <property type="match status" value="1"/>
</dbReference>
<feature type="transmembrane region" description="Helical" evidence="7">
    <location>
        <begin position="80"/>
        <end position="100"/>
    </location>
</feature>
<evidence type="ECO:0000256" key="5">
    <source>
        <dbReference type="ARBA" id="ARBA00022989"/>
    </source>
</evidence>
<protein>
    <submittedName>
        <fullName evidence="10">Mechanosensitive ion channel</fullName>
    </submittedName>
</protein>
<keyword evidence="5 7" id="KW-1133">Transmembrane helix</keyword>
<accession>A0A9D1G820</accession>
<dbReference type="InterPro" id="IPR006685">
    <property type="entry name" value="MscS_channel_2nd"/>
</dbReference>
<dbReference type="InterPro" id="IPR008910">
    <property type="entry name" value="MSC_TM_helix"/>
</dbReference>
<dbReference type="InterPro" id="IPR010920">
    <property type="entry name" value="LSM_dom_sf"/>
</dbReference>